<dbReference type="AlphaFoldDB" id="A0A6A6TM92"/>
<accession>A0A6A6TM92</accession>
<feature type="compositionally biased region" description="Basic and acidic residues" evidence="1">
    <location>
        <begin position="631"/>
        <end position="647"/>
    </location>
</feature>
<feature type="transmembrane region" description="Helical" evidence="2">
    <location>
        <begin position="262"/>
        <end position="284"/>
    </location>
</feature>
<feature type="transmembrane region" description="Helical" evidence="2">
    <location>
        <begin position="67"/>
        <end position="90"/>
    </location>
</feature>
<keyword evidence="4" id="KW-1185">Reference proteome</keyword>
<feature type="compositionally biased region" description="Polar residues" evidence="1">
    <location>
        <begin position="528"/>
        <end position="546"/>
    </location>
</feature>
<keyword evidence="2" id="KW-0812">Transmembrane</keyword>
<proteinExistence type="predicted"/>
<evidence type="ECO:0000313" key="3">
    <source>
        <dbReference type="EMBL" id="KAF2661175.1"/>
    </source>
</evidence>
<dbReference type="Pfam" id="PF11309">
    <property type="entry name" value="DUF3112"/>
    <property type="match status" value="1"/>
</dbReference>
<dbReference type="PANTHER" id="PTHR35184:SF1">
    <property type="entry name" value="INTEGRAL MEMBRANE PROTEIN"/>
    <property type="match status" value="1"/>
</dbReference>
<feature type="transmembrane region" description="Helical" evidence="2">
    <location>
        <begin position="140"/>
        <end position="165"/>
    </location>
</feature>
<evidence type="ECO:0000256" key="2">
    <source>
        <dbReference type="SAM" id="Phobius"/>
    </source>
</evidence>
<feature type="transmembrane region" description="Helical" evidence="2">
    <location>
        <begin position="96"/>
        <end position="120"/>
    </location>
</feature>
<reference evidence="3" key="1">
    <citation type="journal article" date="2020" name="Stud. Mycol.">
        <title>101 Dothideomycetes genomes: a test case for predicting lifestyles and emergence of pathogens.</title>
        <authorList>
            <person name="Haridas S."/>
            <person name="Albert R."/>
            <person name="Binder M."/>
            <person name="Bloem J."/>
            <person name="Labutti K."/>
            <person name="Salamov A."/>
            <person name="Andreopoulos B."/>
            <person name="Baker S."/>
            <person name="Barry K."/>
            <person name="Bills G."/>
            <person name="Bluhm B."/>
            <person name="Cannon C."/>
            <person name="Castanera R."/>
            <person name="Culley D."/>
            <person name="Daum C."/>
            <person name="Ezra D."/>
            <person name="Gonzalez J."/>
            <person name="Henrissat B."/>
            <person name="Kuo A."/>
            <person name="Liang C."/>
            <person name="Lipzen A."/>
            <person name="Lutzoni F."/>
            <person name="Magnuson J."/>
            <person name="Mondo S."/>
            <person name="Nolan M."/>
            <person name="Ohm R."/>
            <person name="Pangilinan J."/>
            <person name="Park H.-J."/>
            <person name="Ramirez L."/>
            <person name="Alfaro M."/>
            <person name="Sun H."/>
            <person name="Tritt A."/>
            <person name="Yoshinaga Y."/>
            <person name="Zwiers L.-H."/>
            <person name="Turgeon B."/>
            <person name="Goodwin S."/>
            <person name="Spatafora J."/>
            <person name="Crous P."/>
            <person name="Grigoriev I."/>
        </authorList>
    </citation>
    <scope>NUCLEOTIDE SEQUENCE</scope>
    <source>
        <strain evidence="3">CBS 122681</strain>
    </source>
</reference>
<feature type="transmembrane region" description="Helical" evidence="2">
    <location>
        <begin position="35"/>
        <end position="55"/>
    </location>
</feature>
<gene>
    <name evidence="3" type="ORF">K491DRAFT_674154</name>
</gene>
<feature type="transmembrane region" description="Helical" evidence="2">
    <location>
        <begin position="185"/>
        <end position="204"/>
    </location>
</feature>
<dbReference type="Proteomes" id="UP000799324">
    <property type="component" value="Unassembled WGS sequence"/>
</dbReference>
<feature type="region of interest" description="Disordered" evidence="1">
    <location>
        <begin position="1"/>
        <end position="22"/>
    </location>
</feature>
<name>A0A6A6TM92_9PLEO</name>
<sequence length="671" mass="74603">MSIKQAVRSLQGRASGPYAPSNQGLGGSPEVLPDIPITAVFLLLYVIFTPIHFRILKTNKSRGHKFLFSGALFGFCKVRLITMSVRIAWACYPRNISLGIAAQVFVYAGTIILFFTDWFFLQRIIRAQHPRWGWSQPYRIFHRAGLICLILSLLMIIVTSIQPYFTQSTTIRRIDRDLQLAGQTYFAAFCFAPIPILLISLALPRKGTEKFGAGRLRNAIVILLVAATILSVGAIFRCVIQWLPPVSLRNAQGQSNATPWYFSKACFYVFNFAIEIFVVIFFAVTRVDLRFHIADGAKGPGAYKAGRDSKYNIGVIGDEKNLKRASSQKFGESQINNSNDTLHEFNASLFDDTRTLADSLRYPSSVLEVDSKTGHWKVKRVSGAPSIHSAHLSSASQPSLWSPDRDTYVASDAPPLPTDWPLRESQFPAGSIPLMEHRNQSNMSITKGDAISDAIAQLEANSELGPKRSGVLMKDQPPDYEALTPHQRPGSAGVAVQPAQRPGSDIRPKHTYSPSQQPGSDIPRKHNYSPNPRRTSGGNLPKKQSYTPPPVPALTPRTSGSDLPRKVMPVTSSSDLPKKQNYEPLPYEPVPQTPTSPTFPQETHSPQTPQTLRVSRTSQQSDSNSYNTAEEEFRRFSFEAPPRRGEEGYEGSLNESERELERKSLSRNNSK</sequence>
<keyword evidence="2" id="KW-0472">Membrane</keyword>
<feature type="transmembrane region" description="Helical" evidence="2">
    <location>
        <begin position="216"/>
        <end position="242"/>
    </location>
</feature>
<feature type="region of interest" description="Disordered" evidence="1">
    <location>
        <begin position="466"/>
        <end position="671"/>
    </location>
</feature>
<dbReference type="OrthoDB" id="3357002at2759"/>
<feature type="compositionally biased region" description="Polar residues" evidence="1">
    <location>
        <begin position="595"/>
        <end position="628"/>
    </location>
</feature>
<organism evidence="3 4">
    <name type="scientific">Lophiostoma macrostomum CBS 122681</name>
    <dbReference type="NCBI Taxonomy" id="1314788"/>
    <lineage>
        <taxon>Eukaryota</taxon>
        <taxon>Fungi</taxon>
        <taxon>Dikarya</taxon>
        <taxon>Ascomycota</taxon>
        <taxon>Pezizomycotina</taxon>
        <taxon>Dothideomycetes</taxon>
        <taxon>Pleosporomycetidae</taxon>
        <taxon>Pleosporales</taxon>
        <taxon>Lophiostomataceae</taxon>
        <taxon>Lophiostoma</taxon>
    </lineage>
</organism>
<evidence type="ECO:0000256" key="1">
    <source>
        <dbReference type="SAM" id="MobiDB-lite"/>
    </source>
</evidence>
<feature type="compositionally biased region" description="Basic and acidic residues" evidence="1">
    <location>
        <begin position="655"/>
        <end position="664"/>
    </location>
</feature>
<evidence type="ECO:0000313" key="4">
    <source>
        <dbReference type="Proteomes" id="UP000799324"/>
    </source>
</evidence>
<dbReference type="PANTHER" id="PTHR35184">
    <property type="entry name" value="YALI0C10208P"/>
    <property type="match status" value="1"/>
</dbReference>
<dbReference type="EMBL" id="MU004295">
    <property type="protein sequence ID" value="KAF2661175.1"/>
    <property type="molecule type" value="Genomic_DNA"/>
</dbReference>
<protein>
    <submittedName>
        <fullName evidence="3">Uncharacterized protein</fullName>
    </submittedName>
</protein>
<keyword evidence="2" id="KW-1133">Transmembrane helix</keyword>
<dbReference type="InterPro" id="IPR021460">
    <property type="entry name" value="DUF3112"/>
</dbReference>